<evidence type="ECO:0000313" key="1">
    <source>
        <dbReference type="EMBL" id="CAF0873031.1"/>
    </source>
</evidence>
<dbReference type="SUPFAM" id="SSF52047">
    <property type="entry name" value="RNI-like"/>
    <property type="match status" value="1"/>
</dbReference>
<dbReference type="EMBL" id="CAJNOQ010004896">
    <property type="protein sequence ID" value="CAF1078238.1"/>
    <property type="molecule type" value="Genomic_DNA"/>
</dbReference>
<dbReference type="OrthoDB" id="9996807at2759"/>
<dbReference type="Proteomes" id="UP000677228">
    <property type="component" value="Unassembled WGS sequence"/>
</dbReference>
<name>A0A814MI29_9BILA</name>
<dbReference type="EMBL" id="CAJOBA010002742">
    <property type="protein sequence ID" value="CAF3657813.1"/>
    <property type="molecule type" value="Genomic_DNA"/>
</dbReference>
<keyword evidence="5" id="KW-1185">Reference proteome</keyword>
<evidence type="ECO:0000313" key="3">
    <source>
        <dbReference type="EMBL" id="CAF3657813.1"/>
    </source>
</evidence>
<protein>
    <submittedName>
        <fullName evidence="2">Uncharacterized protein</fullName>
    </submittedName>
</protein>
<dbReference type="Proteomes" id="UP000682733">
    <property type="component" value="Unassembled WGS sequence"/>
</dbReference>
<dbReference type="Proteomes" id="UP000681722">
    <property type="component" value="Unassembled WGS sequence"/>
</dbReference>
<sequence length="274" mass="32657">MFTTIEDLLSKLWHKIFEYLDGYDIYKAFDGLNSTINKIIDTISQLHFDFTNISSPNYRLIQYKFMSLKLINQNTELQLFTRLKQLSQLRSLTLTGVRCICIIEKLPQLNQLQSVFIRYSGTTSCFNIAPVLRTIFKHLPFIKHLTLLPNDYQWFCLAPKFIVPTLTNNYLNTLVIHIWTCHDLFQFVHVIPNIKRLKVIFGCSISGALTKVFRIPKLKTLYFETEKNSLQYDFIVYLFKCFYKLEQFSFITRSREIVNDQKWNNYYRPNFLIF</sequence>
<dbReference type="InterPro" id="IPR032675">
    <property type="entry name" value="LRR_dom_sf"/>
</dbReference>
<dbReference type="Proteomes" id="UP000663829">
    <property type="component" value="Unassembled WGS sequence"/>
</dbReference>
<evidence type="ECO:0000313" key="5">
    <source>
        <dbReference type="Proteomes" id="UP000663829"/>
    </source>
</evidence>
<reference evidence="2" key="1">
    <citation type="submission" date="2021-02" db="EMBL/GenBank/DDBJ databases">
        <authorList>
            <person name="Nowell W R."/>
        </authorList>
    </citation>
    <scope>NUCLEOTIDE SEQUENCE</scope>
</reference>
<gene>
    <name evidence="2" type="ORF">GPM918_LOCUS17636</name>
    <name evidence="1" type="ORF">OVA965_LOCUS8232</name>
    <name evidence="4" type="ORF">SRO942_LOCUS17632</name>
    <name evidence="3" type="ORF">TMI583_LOCUS8228</name>
</gene>
<dbReference type="EMBL" id="CAJOBC010004895">
    <property type="protein sequence ID" value="CAF3844454.1"/>
    <property type="molecule type" value="Genomic_DNA"/>
</dbReference>
<dbReference type="AlphaFoldDB" id="A0A814MI29"/>
<evidence type="ECO:0000313" key="4">
    <source>
        <dbReference type="EMBL" id="CAF3844454.1"/>
    </source>
</evidence>
<accession>A0A814MI29</accession>
<dbReference type="Gene3D" id="3.80.10.10">
    <property type="entry name" value="Ribonuclease Inhibitor"/>
    <property type="match status" value="1"/>
</dbReference>
<dbReference type="EMBL" id="CAJNOK010002741">
    <property type="protein sequence ID" value="CAF0873031.1"/>
    <property type="molecule type" value="Genomic_DNA"/>
</dbReference>
<proteinExistence type="predicted"/>
<comment type="caution">
    <text evidence="2">The sequence shown here is derived from an EMBL/GenBank/DDBJ whole genome shotgun (WGS) entry which is preliminary data.</text>
</comment>
<organism evidence="2 5">
    <name type="scientific">Didymodactylos carnosus</name>
    <dbReference type="NCBI Taxonomy" id="1234261"/>
    <lineage>
        <taxon>Eukaryota</taxon>
        <taxon>Metazoa</taxon>
        <taxon>Spiralia</taxon>
        <taxon>Gnathifera</taxon>
        <taxon>Rotifera</taxon>
        <taxon>Eurotatoria</taxon>
        <taxon>Bdelloidea</taxon>
        <taxon>Philodinida</taxon>
        <taxon>Philodinidae</taxon>
        <taxon>Didymodactylos</taxon>
    </lineage>
</organism>
<evidence type="ECO:0000313" key="2">
    <source>
        <dbReference type="EMBL" id="CAF1078238.1"/>
    </source>
</evidence>